<reference evidence="2" key="3">
    <citation type="submission" date="2025-08" db="UniProtKB">
        <authorList>
            <consortium name="Ensembl"/>
        </authorList>
    </citation>
    <scope>IDENTIFICATION</scope>
</reference>
<dbReference type="HOGENOM" id="CLU_133894_0_0_1"/>
<evidence type="ECO:0000313" key="2">
    <source>
        <dbReference type="Ensembl" id="ENSCINP00000002164.3"/>
    </source>
</evidence>
<sequence length="166" mass="19029">MPLERNPFPFPQLQNDDDFVGSRSTQKSPFADNTENSQQRDPWNRLNRTPTLASARREIYHFDPQAPQDSLDFVIKSKYDHHNQFLSGNNKTLVQKETVTEAHGRILKNRKKEEPPAYDPMYPPLKIAAAQKNESPHCVEGAIQSHHSAATNRGYSRRHDGGFYSI</sequence>
<evidence type="ECO:0000256" key="1">
    <source>
        <dbReference type="SAM" id="MobiDB-lite"/>
    </source>
</evidence>
<accession>F6YUP1</accession>
<dbReference type="GeneTree" id="ENSGT01030000234625"/>
<dbReference type="Proteomes" id="UP000008144">
    <property type="component" value="Chromosome 12"/>
</dbReference>
<evidence type="ECO:0000313" key="3">
    <source>
        <dbReference type="Proteomes" id="UP000008144"/>
    </source>
</evidence>
<dbReference type="Ensembl" id="ENSCINT00000002164.3">
    <property type="protein sequence ID" value="ENSCINP00000002164.3"/>
    <property type="gene ID" value="ENSCING00000001148.3"/>
</dbReference>
<dbReference type="InterPro" id="IPR022179">
    <property type="entry name" value="CFAP276"/>
</dbReference>
<reference evidence="3" key="1">
    <citation type="journal article" date="2002" name="Science">
        <title>The draft genome of Ciona intestinalis: insights into chordate and vertebrate origins.</title>
        <authorList>
            <person name="Dehal P."/>
            <person name="Satou Y."/>
            <person name="Campbell R.K."/>
            <person name="Chapman J."/>
            <person name="Degnan B."/>
            <person name="De Tomaso A."/>
            <person name="Davidson B."/>
            <person name="Di Gregorio A."/>
            <person name="Gelpke M."/>
            <person name="Goodstein D.M."/>
            <person name="Harafuji N."/>
            <person name="Hastings K.E."/>
            <person name="Ho I."/>
            <person name="Hotta K."/>
            <person name="Huang W."/>
            <person name="Kawashima T."/>
            <person name="Lemaire P."/>
            <person name="Martinez D."/>
            <person name="Meinertzhagen I.A."/>
            <person name="Necula S."/>
            <person name="Nonaka M."/>
            <person name="Putnam N."/>
            <person name="Rash S."/>
            <person name="Saiga H."/>
            <person name="Satake M."/>
            <person name="Terry A."/>
            <person name="Yamada L."/>
            <person name="Wang H.G."/>
            <person name="Awazu S."/>
            <person name="Azumi K."/>
            <person name="Boore J."/>
            <person name="Branno M."/>
            <person name="Chin-Bow S."/>
            <person name="DeSantis R."/>
            <person name="Doyle S."/>
            <person name="Francino P."/>
            <person name="Keys D.N."/>
            <person name="Haga S."/>
            <person name="Hayashi H."/>
            <person name="Hino K."/>
            <person name="Imai K.S."/>
            <person name="Inaba K."/>
            <person name="Kano S."/>
            <person name="Kobayashi K."/>
            <person name="Kobayashi M."/>
            <person name="Lee B.I."/>
            <person name="Makabe K.W."/>
            <person name="Manohar C."/>
            <person name="Matassi G."/>
            <person name="Medina M."/>
            <person name="Mochizuki Y."/>
            <person name="Mount S."/>
            <person name="Morishita T."/>
            <person name="Miura S."/>
            <person name="Nakayama A."/>
            <person name="Nishizaka S."/>
            <person name="Nomoto H."/>
            <person name="Ohta F."/>
            <person name="Oishi K."/>
            <person name="Rigoutsos I."/>
            <person name="Sano M."/>
            <person name="Sasaki A."/>
            <person name="Sasakura Y."/>
            <person name="Shoguchi E."/>
            <person name="Shin-i T."/>
            <person name="Spagnuolo A."/>
            <person name="Stainier D."/>
            <person name="Suzuki M.M."/>
            <person name="Tassy O."/>
            <person name="Takatori N."/>
            <person name="Tokuoka M."/>
            <person name="Yagi K."/>
            <person name="Yoshizaki F."/>
            <person name="Wada S."/>
            <person name="Zhang C."/>
            <person name="Hyatt P.D."/>
            <person name="Larimer F."/>
            <person name="Detter C."/>
            <person name="Doggett N."/>
            <person name="Glavina T."/>
            <person name="Hawkins T."/>
            <person name="Richardson P."/>
            <person name="Lucas S."/>
            <person name="Kohara Y."/>
            <person name="Levine M."/>
            <person name="Satoh N."/>
            <person name="Rokhsar D.S."/>
        </authorList>
    </citation>
    <scope>NUCLEOTIDE SEQUENCE [LARGE SCALE GENOMIC DNA]</scope>
</reference>
<dbReference type="Pfam" id="PF12494">
    <property type="entry name" value="DUF3695"/>
    <property type="match status" value="1"/>
</dbReference>
<dbReference type="InParanoid" id="F6YUP1"/>
<dbReference type="OMA" id="QWINPKK"/>
<keyword evidence="3" id="KW-1185">Reference proteome</keyword>
<dbReference type="EMBL" id="EAAA01001008">
    <property type="status" value="NOT_ANNOTATED_CDS"/>
    <property type="molecule type" value="Genomic_DNA"/>
</dbReference>
<feature type="compositionally biased region" description="Polar residues" evidence="1">
    <location>
        <begin position="22"/>
        <end position="45"/>
    </location>
</feature>
<feature type="region of interest" description="Disordered" evidence="1">
    <location>
        <begin position="1"/>
        <end position="45"/>
    </location>
</feature>
<reference evidence="2" key="2">
    <citation type="journal article" date="2008" name="Genome Biol.">
        <title>Improved genome assembly and evidence-based global gene model set for the chordate Ciona intestinalis: new insight into intron and operon populations.</title>
        <authorList>
            <person name="Satou Y."/>
            <person name="Mineta K."/>
            <person name="Ogasawara M."/>
            <person name="Sasakura Y."/>
            <person name="Shoguchi E."/>
            <person name="Ueno K."/>
            <person name="Yamada L."/>
            <person name="Matsumoto J."/>
            <person name="Wasserscheid J."/>
            <person name="Dewar K."/>
            <person name="Wiley G.B."/>
            <person name="Macmil S.L."/>
            <person name="Roe B.A."/>
            <person name="Zeller R.W."/>
            <person name="Hastings K.E."/>
            <person name="Lemaire P."/>
            <person name="Lindquist E."/>
            <person name="Endo T."/>
            <person name="Hotta K."/>
            <person name="Inaba K."/>
        </authorList>
    </citation>
    <scope>NUCLEOTIDE SEQUENCE [LARGE SCALE GENOMIC DNA]</scope>
    <source>
        <strain evidence="2">wild type</strain>
    </source>
</reference>
<protein>
    <submittedName>
        <fullName evidence="2">Uncharacterized protein</fullName>
    </submittedName>
</protein>
<organism evidence="2 3">
    <name type="scientific">Ciona intestinalis</name>
    <name type="common">Transparent sea squirt</name>
    <name type="synonym">Ascidia intestinalis</name>
    <dbReference type="NCBI Taxonomy" id="7719"/>
    <lineage>
        <taxon>Eukaryota</taxon>
        <taxon>Metazoa</taxon>
        <taxon>Chordata</taxon>
        <taxon>Tunicata</taxon>
        <taxon>Ascidiacea</taxon>
        <taxon>Phlebobranchia</taxon>
        <taxon>Cionidae</taxon>
        <taxon>Ciona</taxon>
    </lineage>
</organism>
<proteinExistence type="predicted"/>
<name>F6YUP1_CIOIN</name>
<reference evidence="2" key="4">
    <citation type="submission" date="2025-09" db="UniProtKB">
        <authorList>
            <consortium name="Ensembl"/>
        </authorList>
    </citation>
    <scope>IDENTIFICATION</scope>
</reference>
<dbReference type="AlphaFoldDB" id="F6YUP1"/>
<dbReference type="STRING" id="7719.ENSCINP00000002164"/>